<sequence>MFDETGKKDQENAFQDWTSRAVFAARKRFLSHLCTNNEIPKKKKLATVPHPPYSSDLAPFLFPKLKEILKGRTFSNQKELKGEVTSAVNQLSKNGFLFVSQQWLARLKKCIECN</sequence>
<protein>
    <recommendedName>
        <fullName evidence="3">Tc1-like transposase DDE domain-containing protein</fullName>
    </recommendedName>
</protein>
<proteinExistence type="predicted"/>
<evidence type="ECO:0000313" key="1">
    <source>
        <dbReference type="EMBL" id="OQV23452.1"/>
    </source>
</evidence>
<name>A0A1W0X805_HYPEX</name>
<gene>
    <name evidence="1" type="ORF">BV898_02574</name>
</gene>
<dbReference type="AlphaFoldDB" id="A0A1W0X805"/>
<organism evidence="1 2">
    <name type="scientific">Hypsibius exemplaris</name>
    <name type="common">Freshwater tardigrade</name>
    <dbReference type="NCBI Taxonomy" id="2072580"/>
    <lineage>
        <taxon>Eukaryota</taxon>
        <taxon>Metazoa</taxon>
        <taxon>Ecdysozoa</taxon>
        <taxon>Tardigrada</taxon>
        <taxon>Eutardigrada</taxon>
        <taxon>Parachela</taxon>
        <taxon>Hypsibioidea</taxon>
        <taxon>Hypsibiidae</taxon>
        <taxon>Hypsibius</taxon>
    </lineage>
</organism>
<evidence type="ECO:0000313" key="2">
    <source>
        <dbReference type="Proteomes" id="UP000192578"/>
    </source>
</evidence>
<accession>A0A1W0X805</accession>
<dbReference type="OrthoDB" id="616263at2759"/>
<comment type="caution">
    <text evidence="1">The sequence shown here is derived from an EMBL/GenBank/DDBJ whole genome shotgun (WGS) entry which is preliminary data.</text>
</comment>
<evidence type="ECO:0008006" key="3">
    <source>
        <dbReference type="Google" id="ProtNLM"/>
    </source>
</evidence>
<reference evidence="2" key="1">
    <citation type="submission" date="2017-01" db="EMBL/GenBank/DDBJ databases">
        <title>Comparative genomics of anhydrobiosis in the tardigrade Hypsibius dujardini.</title>
        <authorList>
            <person name="Yoshida Y."/>
            <person name="Koutsovoulos G."/>
            <person name="Laetsch D."/>
            <person name="Stevens L."/>
            <person name="Kumar S."/>
            <person name="Horikawa D."/>
            <person name="Ishino K."/>
            <person name="Komine S."/>
            <person name="Tomita M."/>
            <person name="Blaxter M."/>
            <person name="Arakawa K."/>
        </authorList>
    </citation>
    <scope>NUCLEOTIDE SEQUENCE [LARGE SCALE GENOMIC DNA]</scope>
    <source>
        <strain evidence="2">Z151</strain>
    </source>
</reference>
<dbReference type="Proteomes" id="UP000192578">
    <property type="component" value="Unassembled WGS sequence"/>
</dbReference>
<dbReference type="GO" id="GO:0003676">
    <property type="term" value="F:nucleic acid binding"/>
    <property type="evidence" value="ECO:0007669"/>
    <property type="project" value="InterPro"/>
</dbReference>
<dbReference type="EMBL" id="MTYJ01000011">
    <property type="protein sequence ID" value="OQV23452.1"/>
    <property type="molecule type" value="Genomic_DNA"/>
</dbReference>
<dbReference type="Gene3D" id="3.30.420.10">
    <property type="entry name" value="Ribonuclease H-like superfamily/Ribonuclease H"/>
    <property type="match status" value="1"/>
</dbReference>
<dbReference type="InterPro" id="IPR036397">
    <property type="entry name" value="RNaseH_sf"/>
</dbReference>
<keyword evidence="2" id="KW-1185">Reference proteome</keyword>